<protein>
    <submittedName>
        <fullName evidence="2">Uncharacterized protein</fullName>
    </submittedName>
</protein>
<sequence length="168" mass="19722">MNRERMRHNQTVQEAASQRAREANKRQSKRSCAEFGRRRIQRNVLKSFRGMVSSREKRVRGSTKGRPFFATGRALIDVEARELTRRVHNEQVIFNVFKAMRYPQEKDAENCMRVDVIDSIVQEVFEGEISSNNEAYTLLEELEEDAKKEEEVAEKFLPSKPEKVEEEK</sequence>
<dbReference type="PANTHER" id="PTHR33067">
    <property type="entry name" value="RNA-DIRECTED DNA POLYMERASE-RELATED"/>
    <property type="match status" value="1"/>
</dbReference>
<dbReference type="EMBL" id="JASCZI010061688">
    <property type="protein sequence ID" value="MED6139305.1"/>
    <property type="molecule type" value="Genomic_DNA"/>
</dbReference>
<organism evidence="2 3">
    <name type="scientific">Stylosanthes scabra</name>
    <dbReference type="NCBI Taxonomy" id="79078"/>
    <lineage>
        <taxon>Eukaryota</taxon>
        <taxon>Viridiplantae</taxon>
        <taxon>Streptophyta</taxon>
        <taxon>Embryophyta</taxon>
        <taxon>Tracheophyta</taxon>
        <taxon>Spermatophyta</taxon>
        <taxon>Magnoliopsida</taxon>
        <taxon>eudicotyledons</taxon>
        <taxon>Gunneridae</taxon>
        <taxon>Pentapetalae</taxon>
        <taxon>rosids</taxon>
        <taxon>fabids</taxon>
        <taxon>Fabales</taxon>
        <taxon>Fabaceae</taxon>
        <taxon>Papilionoideae</taxon>
        <taxon>50 kb inversion clade</taxon>
        <taxon>dalbergioids sensu lato</taxon>
        <taxon>Dalbergieae</taxon>
        <taxon>Pterocarpus clade</taxon>
        <taxon>Stylosanthes</taxon>
    </lineage>
</organism>
<evidence type="ECO:0000256" key="1">
    <source>
        <dbReference type="SAM" id="MobiDB-lite"/>
    </source>
</evidence>
<dbReference type="PANTHER" id="PTHR33067:SF9">
    <property type="entry name" value="RNA-DIRECTED DNA POLYMERASE"/>
    <property type="match status" value="1"/>
</dbReference>
<keyword evidence="3" id="KW-1185">Reference proteome</keyword>
<evidence type="ECO:0000313" key="3">
    <source>
        <dbReference type="Proteomes" id="UP001341840"/>
    </source>
</evidence>
<proteinExistence type="predicted"/>
<name>A0ABU6SSI8_9FABA</name>
<comment type="caution">
    <text evidence="2">The sequence shown here is derived from an EMBL/GenBank/DDBJ whole genome shotgun (WGS) entry which is preliminary data.</text>
</comment>
<feature type="region of interest" description="Disordered" evidence="1">
    <location>
        <begin position="1"/>
        <end position="33"/>
    </location>
</feature>
<reference evidence="2 3" key="1">
    <citation type="journal article" date="2023" name="Plants (Basel)">
        <title>Bridging the Gap: Combining Genomics and Transcriptomics Approaches to Understand Stylosanthes scabra, an Orphan Legume from the Brazilian Caatinga.</title>
        <authorList>
            <person name="Ferreira-Neto J.R.C."/>
            <person name="da Silva M.D."/>
            <person name="Binneck E."/>
            <person name="de Melo N.F."/>
            <person name="da Silva R.H."/>
            <person name="de Melo A.L.T.M."/>
            <person name="Pandolfi V."/>
            <person name="Bustamante F.O."/>
            <person name="Brasileiro-Vidal A.C."/>
            <person name="Benko-Iseppon A.M."/>
        </authorList>
    </citation>
    <scope>NUCLEOTIDE SEQUENCE [LARGE SCALE GENOMIC DNA]</scope>
    <source>
        <tissue evidence="2">Leaves</tissue>
    </source>
</reference>
<dbReference type="Proteomes" id="UP001341840">
    <property type="component" value="Unassembled WGS sequence"/>
</dbReference>
<gene>
    <name evidence="2" type="ORF">PIB30_082566</name>
</gene>
<feature type="compositionally biased region" description="Basic and acidic residues" evidence="1">
    <location>
        <begin position="19"/>
        <end position="33"/>
    </location>
</feature>
<evidence type="ECO:0000313" key="2">
    <source>
        <dbReference type="EMBL" id="MED6139305.1"/>
    </source>
</evidence>
<accession>A0ABU6SSI8</accession>